<keyword evidence="2" id="KW-1185">Reference proteome</keyword>
<dbReference type="OrthoDB" id="9765084at2"/>
<dbReference type="SUPFAM" id="SSF53335">
    <property type="entry name" value="S-adenosyl-L-methionine-dependent methyltransferases"/>
    <property type="match status" value="1"/>
</dbReference>
<dbReference type="CDD" id="cd02440">
    <property type="entry name" value="AdoMet_MTases"/>
    <property type="match status" value="1"/>
</dbReference>
<protein>
    <submittedName>
        <fullName evidence="1">Protein containing methyltransferase domain</fullName>
    </submittedName>
</protein>
<dbReference type="AlphaFoldDB" id="A0A0K8P9P1"/>
<dbReference type="Gene3D" id="3.40.50.150">
    <property type="entry name" value="Vaccinia Virus protein VP39"/>
    <property type="match status" value="1"/>
</dbReference>
<dbReference type="GO" id="GO:0032259">
    <property type="term" value="P:methylation"/>
    <property type="evidence" value="ECO:0007669"/>
    <property type="project" value="UniProtKB-KW"/>
</dbReference>
<dbReference type="GO" id="GO:0008168">
    <property type="term" value="F:methyltransferase activity"/>
    <property type="evidence" value="ECO:0007669"/>
    <property type="project" value="UniProtKB-KW"/>
</dbReference>
<gene>
    <name evidence="1" type="ORF">ATC1_11308</name>
</gene>
<reference evidence="1" key="1">
    <citation type="journal article" date="2015" name="Genome Announc.">
        <title>Draft Genome Sequence of Anaerolineae Strain TC1, a Novel Isolate from a Methanogenic Wastewater Treatment System.</title>
        <authorList>
            <person name="Matsuura N."/>
            <person name="Tourlousse D.M."/>
            <person name="Sun L."/>
            <person name="Toyonaga M."/>
            <person name="Kuroda K."/>
            <person name="Ohashi A."/>
            <person name="Cruz R."/>
            <person name="Yamaguchi T."/>
            <person name="Sekiguchi Y."/>
        </authorList>
    </citation>
    <scope>NUCLEOTIDE SEQUENCE [LARGE SCALE GENOMIC DNA]</scope>
    <source>
        <strain evidence="1">TC1</strain>
    </source>
</reference>
<dbReference type="Proteomes" id="UP000053370">
    <property type="component" value="Unassembled WGS sequence"/>
</dbReference>
<dbReference type="PATRIC" id="fig|1678840.3.peg.365"/>
<accession>A0A0K8P9P1</accession>
<dbReference type="EMBL" id="DF968179">
    <property type="protein sequence ID" value="GAP39378.1"/>
    <property type="molecule type" value="Genomic_DNA"/>
</dbReference>
<evidence type="ECO:0000313" key="1">
    <source>
        <dbReference type="EMBL" id="GAP39378.1"/>
    </source>
</evidence>
<name>A0A0K8P9P1_9CHLR</name>
<evidence type="ECO:0000313" key="2">
    <source>
        <dbReference type="Proteomes" id="UP000053370"/>
    </source>
</evidence>
<keyword evidence="1" id="KW-0489">Methyltransferase</keyword>
<dbReference type="InterPro" id="IPR029063">
    <property type="entry name" value="SAM-dependent_MTases_sf"/>
</dbReference>
<dbReference type="STRING" id="1678840.ATC1_11308"/>
<keyword evidence="1" id="KW-0808">Transferase</keyword>
<organism evidence="1">
    <name type="scientific">Flexilinea flocculi</name>
    <dbReference type="NCBI Taxonomy" id="1678840"/>
    <lineage>
        <taxon>Bacteria</taxon>
        <taxon>Bacillati</taxon>
        <taxon>Chloroflexota</taxon>
        <taxon>Anaerolineae</taxon>
        <taxon>Anaerolineales</taxon>
        <taxon>Anaerolineaceae</taxon>
        <taxon>Flexilinea</taxon>
    </lineage>
</organism>
<sequence length="466" mass="53638">MRDSGSFRDPSGFIFFDNNILYRQINLPYQKQYDHLMKSGLYEALVHDGIFISHKEVSYPLNDPEAWCVIQPQRIPMISYPYEWSFGAYKDAALATLKIHRKAIDYGMILKDASAYNIQFVQCSPKLIDTLSFDFYEEGQPWVAYGQFCRHFLAPLLLMANVDIRLSQLMRIYIDGIPLDLASKLLKRKGGFTALQHIHWHAKLSEKHADDGKKQEIKRIQPIKKSGFIAIIDGLIRAVEGIRLKNIQTEWGDYYSETNYSQEASKRKEEILANWIKKIEPQTVWDFGANDGRYSRIAADNGAHVTAFDIDPIAVERNYQQGKKTKTDILPLVLDLTNPSPAIGFANQERSSIEHRLQPDCIMALALIHHLAISNNLPFSMISEWLSQICKYLIIEFVPKDDSQVQTLLRTRKDIFDQYTLEGFKAAFEKDFSLIAAEPITGSDRILFLYHSKKLKDAENFQLNQQ</sequence>
<dbReference type="RefSeq" id="WP_062277575.1">
    <property type="nucleotide sequence ID" value="NZ_DF968179.1"/>
</dbReference>
<proteinExistence type="predicted"/>